<evidence type="ECO:0000256" key="7">
    <source>
        <dbReference type="SAM" id="SignalP"/>
    </source>
</evidence>
<feature type="domain" description="TonB-dependent receptor plug" evidence="9">
    <location>
        <begin position="67"/>
        <end position="173"/>
    </location>
</feature>
<evidence type="ECO:0000313" key="10">
    <source>
        <dbReference type="EMBL" id="PNU04362.1"/>
    </source>
</evidence>
<dbReference type="PANTHER" id="PTHR40980">
    <property type="entry name" value="PLUG DOMAIN-CONTAINING PROTEIN"/>
    <property type="match status" value="1"/>
</dbReference>
<evidence type="ECO:0008006" key="12">
    <source>
        <dbReference type="Google" id="ProtNLM"/>
    </source>
</evidence>
<comment type="similarity">
    <text evidence="6">Belongs to the TonB-dependent receptor family.</text>
</comment>
<dbReference type="Pfam" id="PF00593">
    <property type="entry name" value="TonB_dep_Rec_b-barrel"/>
    <property type="match status" value="1"/>
</dbReference>
<dbReference type="GO" id="GO:0009279">
    <property type="term" value="C:cell outer membrane"/>
    <property type="evidence" value="ECO:0007669"/>
    <property type="project" value="UniProtKB-SubCell"/>
</dbReference>
<reference evidence="10 11" key="1">
    <citation type="submission" date="2016-05" db="EMBL/GenBank/DDBJ databases">
        <title>Complete genome sequence of Novosphingobium guangzhouense SA925(T).</title>
        <authorList>
            <person name="Sha S."/>
        </authorList>
    </citation>
    <scope>NUCLEOTIDE SEQUENCE [LARGE SCALE GENOMIC DNA]</scope>
    <source>
        <strain evidence="10 11">SA925</strain>
    </source>
</reference>
<evidence type="ECO:0000259" key="9">
    <source>
        <dbReference type="Pfam" id="PF07715"/>
    </source>
</evidence>
<dbReference type="InterPro" id="IPR037066">
    <property type="entry name" value="Plug_dom_sf"/>
</dbReference>
<name>A0A2K2G023_9SPHN</name>
<evidence type="ECO:0000256" key="5">
    <source>
        <dbReference type="ARBA" id="ARBA00023237"/>
    </source>
</evidence>
<dbReference type="PANTHER" id="PTHR40980:SF3">
    <property type="entry name" value="TONB-DEPENDENT RECEPTOR-LIKE BETA-BARREL DOMAIN-CONTAINING PROTEIN"/>
    <property type="match status" value="1"/>
</dbReference>
<feature type="domain" description="TonB-dependent receptor-like beta-barrel" evidence="8">
    <location>
        <begin position="420"/>
        <end position="895"/>
    </location>
</feature>
<evidence type="ECO:0000256" key="4">
    <source>
        <dbReference type="ARBA" id="ARBA00023136"/>
    </source>
</evidence>
<dbReference type="InterPro" id="IPR012910">
    <property type="entry name" value="Plug_dom"/>
</dbReference>
<dbReference type="InterPro" id="IPR036942">
    <property type="entry name" value="Beta-barrel_TonB_sf"/>
</dbReference>
<dbReference type="InterPro" id="IPR000531">
    <property type="entry name" value="Beta-barrel_TonB"/>
</dbReference>
<dbReference type="EMBL" id="LYMM01000036">
    <property type="protein sequence ID" value="PNU04362.1"/>
    <property type="molecule type" value="Genomic_DNA"/>
</dbReference>
<sequence>MARAFGRHVISGALISASTFCLATATAHAQDAPVAAPQDEVAPSPEENADIIVTGFRESIRSALSLKRQSVSAVDAIVAQDIANFPDQNLAESLQRIPGVAISRSNGEGSSITVRGLGPDFTRVRLNGMETVATTPDNTGRGFNFNVFASDLFNSIVVHKTAEASLDEGSLGAVVDLNTGNPLSNKAGLTVAGSAKVQYNDLNDNVGPRISGLVAWRDPDGRWAASISAAYAKYTTTRAGMHTVGWQQARFNSVEGVPCYTTPGTGGSYVSSPGCDAAALSYHPRIPRYGAIKLGVERLGVTSALQFAPTDRTKISIDGLYAKYNQDYSEQWGQVLLRSEERKIDLIDYMIDPETNTMTSATLGNVQQRVEHRQDQSSTEFYQIGAKLEQEITDRFKATLFGGLSKSTGKAPHQTTVIIDRKTRGNYTYDFTDLKSPSLVIADHSTNPEDYVVTEIRDDEQYTTNTFRTVKLDTEWKLTDDVTLLVGGALRRFGFSGTQGGRSSTYCAAYGCAPGQTGYQLTDSLAYVWDLPRSGATGNTSSFVMPDVGAVVDELNFYDRPIVPNANADRGVVEKTTTGYFQFNVESELFGLRYAANAGMRYVRTQQHSRGINAGQPVSVSRSYDDFLPSFNVALFPTESLVLRGAIAKVMKRPSLGDLTPGGSLDDFDYRVNFGNPNLDPTRATTFDIAAEWYFAPGALVSVGLFAKKVTSFPIGETRIGTYASTGLPTSLIRPNSPAGTDLEGRPWSISQPVNGPGGTLRGVELGLQLPFTFLPGPLSKTGFVGNATYLDSDFTYSVFSPATDPNAASFPALVPGTVDTSFLGSSKWSYNATLYYEDSKFSLRGSLAYRGPYNEGTGVYGNILSGRDSTLNLDMSAQYQVTPALAVTLEGLNLTDQADDAYVNESNGLPERYQTTGRILMAGVRVGF</sequence>
<dbReference type="Gene3D" id="2.40.170.20">
    <property type="entry name" value="TonB-dependent receptor, beta-barrel domain"/>
    <property type="match status" value="1"/>
</dbReference>
<dbReference type="CDD" id="cd01347">
    <property type="entry name" value="ligand_gated_channel"/>
    <property type="match status" value="1"/>
</dbReference>
<evidence type="ECO:0000256" key="1">
    <source>
        <dbReference type="ARBA" id="ARBA00004442"/>
    </source>
</evidence>
<feature type="chain" id="PRO_5014375859" description="TonB-dependent receptor" evidence="7">
    <location>
        <begin position="30"/>
        <end position="929"/>
    </location>
</feature>
<dbReference type="SUPFAM" id="SSF56935">
    <property type="entry name" value="Porins"/>
    <property type="match status" value="1"/>
</dbReference>
<keyword evidence="3 6" id="KW-0798">TonB box</keyword>
<evidence type="ECO:0000256" key="6">
    <source>
        <dbReference type="RuleBase" id="RU003357"/>
    </source>
</evidence>
<dbReference type="Pfam" id="PF07715">
    <property type="entry name" value="Plug"/>
    <property type="match status" value="1"/>
</dbReference>
<organism evidence="10 11">
    <name type="scientific">Novosphingobium guangzhouense</name>
    <dbReference type="NCBI Taxonomy" id="1850347"/>
    <lineage>
        <taxon>Bacteria</taxon>
        <taxon>Pseudomonadati</taxon>
        <taxon>Pseudomonadota</taxon>
        <taxon>Alphaproteobacteria</taxon>
        <taxon>Sphingomonadales</taxon>
        <taxon>Sphingomonadaceae</taxon>
        <taxon>Novosphingobium</taxon>
    </lineage>
</organism>
<dbReference type="AlphaFoldDB" id="A0A2K2G023"/>
<dbReference type="InterPro" id="IPR010917">
    <property type="entry name" value="TonB_rcpt_CS"/>
</dbReference>
<evidence type="ECO:0000259" key="8">
    <source>
        <dbReference type="Pfam" id="PF00593"/>
    </source>
</evidence>
<keyword evidence="11" id="KW-1185">Reference proteome</keyword>
<comment type="caution">
    <text evidence="10">The sequence shown here is derived from an EMBL/GenBank/DDBJ whole genome shotgun (WGS) entry which is preliminary data.</text>
</comment>
<dbReference type="RefSeq" id="WP_170065920.1">
    <property type="nucleotide sequence ID" value="NZ_LYMM01000036.1"/>
</dbReference>
<evidence type="ECO:0000256" key="2">
    <source>
        <dbReference type="ARBA" id="ARBA00022729"/>
    </source>
</evidence>
<dbReference type="NCBIfam" id="TIGR01782">
    <property type="entry name" value="TonB-Xanth-Caul"/>
    <property type="match status" value="1"/>
</dbReference>
<evidence type="ECO:0000256" key="3">
    <source>
        <dbReference type="ARBA" id="ARBA00023077"/>
    </source>
</evidence>
<dbReference type="Proteomes" id="UP000236327">
    <property type="component" value="Unassembled WGS sequence"/>
</dbReference>
<evidence type="ECO:0000313" key="11">
    <source>
        <dbReference type="Proteomes" id="UP000236327"/>
    </source>
</evidence>
<dbReference type="InterPro" id="IPR010104">
    <property type="entry name" value="TonB_rcpt_bac"/>
</dbReference>
<keyword evidence="5" id="KW-0998">Cell outer membrane</keyword>
<gene>
    <name evidence="10" type="ORF">A8V01_20435</name>
</gene>
<proteinExistence type="inferred from homology"/>
<keyword evidence="2 7" id="KW-0732">Signal</keyword>
<comment type="subcellular location">
    <subcellularLocation>
        <location evidence="1 6">Cell outer membrane</location>
    </subcellularLocation>
</comment>
<feature type="signal peptide" evidence="7">
    <location>
        <begin position="1"/>
        <end position="29"/>
    </location>
</feature>
<dbReference type="Gene3D" id="2.170.130.10">
    <property type="entry name" value="TonB-dependent receptor, plug domain"/>
    <property type="match status" value="1"/>
</dbReference>
<accession>A0A2K2G023</accession>
<keyword evidence="4 6" id="KW-0472">Membrane</keyword>
<dbReference type="PROSITE" id="PS01156">
    <property type="entry name" value="TONB_DEPENDENT_REC_2"/>
    <property type="match status" value="1"/>
</dbReference>
<protein>
    <recommendedName>
        <fullName evidence="12">TonB-dependent receptor</fullName>
    </recommendedName>
</protein>